<dbReference type="SMART" id="SM00364">
    <property type="entry name" value="LRR_BAC"/>
    <property type="match status" value="8"/>
</dbReference>
<dbReference type="OrthoDB" id="2013775at2759"/>
<dbReference type="SMART" id="SM00369">
    <property type="entry name" value="LRR_TYP"/>
    <property type="match status" value="9"/>
</dbReference>
<dbReference type="InterPro" id="IPR000859">
    <property type="entry name" value="CUB_dom"/>
</dbReference>
<evidence type="ECO:0000256" key="12">
    <source>
        <dbReference type="ARBA" id="ARBA00022989"/>
    </source>
</evidence>
<proteinExistence type="predicted"/>
<dbReference type="PROSITE" id="PS00022">
    <property type="entry name" value="EGF_1"/>
    <property type="match status" value="1"/>
</dbReference>
<dbReference type="GO" id="GO:0005886">
    <property type="term" value="C:plasma membrane"/>
    <property type="evidence" value="ECO:0000318"/>
    <property type="project" value="GO_Central"/>
</dbReference>
<dbReference type="SUPFAM" id="SSF49785">
    <property type="entry name" value="Galactose-binding domain-like"/>
    <property type="match status" value="1"/>
</dbReference>
<evidence type="ECO:0000256" key="20">
    <source>
        <dbReference type="PROSITE-ProRule" id="PRU00302"/>
    </source>
</evidence>
<dbReference type="InterPro" id="IPR017441">
    <property type="entry name" value="Protein_kinase_ATP_BS"/>
</dbReference>
<dbReference type="FunFam" id="2.60.120.290:FF:000001">
    <property type="entry name" value="CUB and sushi domain-containing protein 3 isoform X1"/>
    <property type="match status" value="2"/>
</dbReference>
<dbReference type="PROSITE" id="PS00107">
    <property type="entry name" value="PROTEIN_KINASE_ATP"/>
    <property type="match status" value="1"/>
</dbReference>
<dbReference type="FunFam" id="3.80.10.10:FF:001438">
    <property type="entry name" value="Uncharacterized protein"/>
    <property type="match status" value="1"/>
</dbReference>
<dbReference type="Proteomes" id="UP000001554">
    <property type="component" value="Chromosome 8"/>
</dbReference>
<dbReference type="PROSITE" id="PS50923">
    <property type="entry name" value="SUSHI"/>
    <property type="match status" value="2"/>
</dbReference>
<evidence type="ECO:0000256" key="7">
    <source>
        <dbReference type="ARBA" id="ARBA00022729"/>
    </source>
</evidence>
<dbReference type="Gene3D" id="1.10.510.10">
    <property type="entry name" value="Transferase(Phosphotransferase) domain 1"/>
    <property type="match status" value="1"/>
</dbReference>
<evidence type="ECO:0000256" key="21">
    <source>
        <dbReference type="PROSITE-ProRule" id="PRU10141"/>
    </source>
</evidence>
<keyword evidence="10" id="KW-0418">Kinase</keyword>
<dbReference type="InterPro" id="IPR011009">
    <property type="entry name" value="Kinase-like_dom_sf"/>
</dbReference>
<evidence type="ECO:0000256" key="6">
    <source>
        <dbReference type="ARBA" id="ARBA00022692"/>
    </source>
</evidence>
<feature type="signal peptide" evidence="23">
    <location>
        <begin position="1"/>
        <end position="27"/>
    </location>
</feature>
<dbReference type="GO" id="GO:0007169">
    <property type="term" value="P:cell surface receptor protein tyrosine kinase signaling pathway"/>
    <property type="evidence" value="ECO:0000318"/>
    <property type="project" value="GO_Central"/>
</dbReference>
<dbReference type="InterPro" id="IPR000719">
    <property type="entry name" value="Prot_kinase_dom"/>
</dbReference>
<feature type="disulfide bond" evidence="19">
    <location>
        <begin position="589"/>
        <end position="616"/>
    </location>
</feature>
<dbReference type="PROSITE" id="PS51450">
    <property type="entry name" value="LRR"/>
    <property type="match status" value="8"/>
</dbReference>
<dbReference type="Gene3D" id="2.60.120.290">
    <property type="entry name" value="Spermadhesin, CUB domain"/>
    <property type="match status" value="2"/>
</dbReference>
<dbReference type="InterPro" id="IPR001611">
    <property type="entry name" value="Leu-rich_rpt"/>
</dbReference>
<dbReference type="InterPro" id="IPR008979">
    <property type="entry name" value="Galactose-bd-like_sf"/>
</dbReference>
<dbReference type="InterPro" id="IPR000436">
    <property type="entry name" value="Sushi_SCR_CCP_dom"/>
</dbReference>
<feature type="domain" description="Sushi" evidence="26">
    <location>
        <begin position="832"/>
        <end position="890"/>
    </location>
</feature>
<keyword evidence="17" id="KW-0325">Glycoprotein</keyword>
<dbReference type="CDD" id="cd00041">
    <property type="entry name" value="CUB"/>
    <property type="match status" value="2"/>
</dbReference>
<evidence type="ECO:0000256" key="9">
    <source>
        <dbReference type="ARBA" id="ARBA00022741"/>
    </source>
</evidence>
<dbReference type="InterPro" id="IPR000483">
    <property type="entry name" value="Cys-rich_flank_reg_C"/>
</dbReference>
<dbReference type="SMART" id="SM00032">
    <property type="entry name" value="CCP"/>
    <property type="match status" value="2"/>
</dbReference>
<keyword evidence="8" id="KW-0677">Repeat</keyword>
<keyword evidence="6 22" id="KW-0812">Transmembrane</keyword>
<name>A0A9J7N016_BRAFL</name>
<keyword evidence="12 22" id="KW-1133">Transmembrane helix</keyword>
<keyword evidence="5" id="KW-0808">Transferase</keyword>
<dbReference type="FunFam" id="3.80.10.10:FF:000770">
    <property type="entry name" value="Uncharacterized protein"/>
    <property type="match status" value="1"/>
</dbReference>
<evidence type="ECO:0000256" key="10">
    <source>
        <dbReference type="ARBA" id="ARBA00022777"/>
    </source>
</evidence>
<dbReference type="KEGG" id="bfo:118421713"/>
<feature type="transmembrane region" description="Helical" evidence="22">
    <location>
        <begin position="904"/>
        <end position="928"/>
    </location>
</feature>
<feature type="disulfide bond" evidence="19">
    <location>
        <begin position="467"/>
        <end position="494"/>
    </location>
</feature>
<dbReference type="InterPro" id="IPR000372">
    <property type="entry name" value="LRRNT"/>
</dbReference>
<dbReference type="PRINTS" id="PR00109">
    <property type="entry name" value="TYRKINASE"/>
</dbReference>
<keyword evidence="7 23" id="KW-0732">Signal</keyword>
<evidence type="ECO:0000259" key="24">
    <source>
        <dbReference type="PROSITE" id="PS01180"/>
    </source>
</evidence>
<evidence type="ECO:0000256" key="23">
    <source>
        <dbReference type="SAM" id="SignalP"/>
    </source>
</evidence>
<evidence type="ECO:0000259" key="25">
    <source>
        <dbReference type="PROSITE" id="PS50011"/>
    </source>
</evidence>
<evidence type="ECO:0000256" key="18">
    <source>
        <dbReference type="ARBA" id="ARBA00051243"/>
    </source>
</evidence>
<evidence type="ECO:0000256" key="5">
    <source>
        <dbReference type="ARBA" id="ARBA00022679"/>
    </source>
</evidence>
<keyword evidence="4" id="KW-0433">Leucine-rich repeat</keyword>
<evidence type="ECO:0000256" key="17">
    <source>
        <dbReference type="ARBA" id="ARBA00023180"/>
    </source>
</evidence>
<comment type="subcellular location">
    <subcellularLocation>
        <location evidence="1">Cell membrane</location>
    </subcellularLocation>
    <subcellularLocation>
        <location evidence="2">Membrane</location>
        <topology evidence="2">Single-pass type I membrane protein</topology>
    </subcellularLocation>
</comment>
<dbReference type="InterPro" id="IPR050122">
    <property type="entry name" value="RTK"/>
</dbReference>
<dbReference type="AlphaFoldDB" id="A0A9J7N016"/>
<keyword evidence="3" id="KW-1003">Cell membrane</keyword>
<evidence type="ECO:0000256" key="4">
    <source>
        <dbReference type="ARBA" id="ARBA00022614"/>
    </source>
</evidence>
<evidence type="ECO:0000313" key="27">
    <source>
        <dbReference type="Proteomes" id="UP000001554"/>
    </source>
</evidence>
<keyword evidence="13 22" id="KW-0472">Membrane</keyword>
<evidence type="ECO:0000256" key="8">
    <source>
        <dbReference type="ARBA" id="ARBA00022737"/>
    </source>
</evidence>
<feature type="domain" description="CUB" evidence="24">
    <location>
        <begin position="467"/>
        <end position="578"/>
    </location>
</feature>
<dbReference type="GO" id="GO:0005524">
    <property type="term" value="F:ATP binding"/>
    <property type="evidence" value="ECO:0007669"/>
    <property type="project" value="UniProtKB-UniRule"/>
</dbReference>
<dbReference type="PANTHER" id="PTHR24416">
    <property type="entry name" value="TYROSINE-PROTEIN KINASE RECEPTOR"/>
    <property type="match status" value="1"/>
</dbReference>
<keyword evidence="15 20" id="KW-1015">Disulfide bond</keyword>
<keyword evidence="9 21" id="KW-0547">Nucleotide-binding</keyword>
<accession>A0A9J7N016</accession>
<dbReference type="FunFam" id="1.10.510.10:FF:000554">
    <property type="entry name" value="Predicted protein"/>
    <property type="match status" value="1"/>
</dbReference>
<dbReference type="SMART" id="SM00042">
    <property type="entry name" value="CUB"/>
    <property type="match status" value="2"/>
</dbReference>
<dbReference type="CDD" id="cd00192">
    <property type="entry name" value="PTKc"/>
    <property type="match status" value="1"/>
</dbReference>
<dbReference type="InterPro" id="IPR035976">
    <property type="entry name" value="Sushi/SCR/CCP_sf"/>
</dbReference>
<dbReference type="Gene3D" id="2.60.120.260">
    <property type="entry name" value="Galactose-binding domain-like"/>
    <property type="match status" value="1"/>
</dbReference>
<dbReference type="GeneID" id="118421713"/>
<dbReference type="PROSITE" id="PS50011">
    <property type="entry name" value="PROTEIN_KINASE_DOM"/>
    <property type="match status" value="1"/>
</dbReference>
<dbReference type="InterPro" id="IPR032675">
    <property type="entry name" value="LRR_dom_sf"/>
</dbReference>
<sequence length="1270" mass="139946">MQRSRVPCRAAAVSVLGLLWVVTAAFACPERCHCGSDGLVYCTGWGLTVVPANIPLGTTVLRLSSNNIQGLSDADFSYLTSLEELDLDNNDIRVLPDGVFSHLTSLRVLYLSYNHIADFPDGVFSHLTSLRELYLTGNHIADLPDAVFSHLTSLVRLHLDNNNISSLPTGVFSHLTRLWELSLSGNHIADLPDGVFSHLTRLRYLSLSGNHIADLPDGVFSNLTSLEELSLSNNNISSLPTGVFSHLTRLWRLHLSGNHIADLPDGVFSNQTSLERLYLNNNNISILPTGVFSHLTSLLFLYIAGNPWKCDCNLYGLLTSARLRTLITDGPTCSSPPHMKGDALSFVTVDTVCQSRGDCTTGSADGTCACNVRWTGPFCGKENNLALGKKASQSSTRAFNVSAGAEKAVDGSRPKGPGNAECAATNLEQQPWWQVDLAGYYRVSRVRVTSLYYVPLDTAAPTSAPGCGGVLTAPPEGTVTSPNYPSNYPNRATCEWTITVPEGYMVLLTFQIDRFQLEDGYDYLTIYDGGSSSAPRLQRLTGNAIPDTITSTSNQMFVRFTSDRSNTALGFQFSYTATDTAAPTSAPGCGGILTAPPGGNMTSPNYPKNYGNDETCEWTITVPEGSRVLLKFGSFRLEDRYDLLTIFDGGSDSATQLPRLTGNAIPDPVISTSNQMFVRFTSDESDTAPGFQFSYTATGDTLKVRVGPNEDFIQNDQCGQTYDVGSALEFLNIEADCAPPMYGRYVSVQAMPPLDVNTTGLVLCEVEVYITDICCDHTIVVLNGTVTATDGYCSGNDIQFSCDPGYELAGRPSATCQNNGSWDGEIPTCQRICCNKTTSITNGQVTASNGFCSESRIQFSCDTGYELVGSPSADCQLDKHWDREIPTCRPNTEPIEESPTSTQAIIGGTSAGIAAALIVAAVCFMVFLRRRRRKRREEDPQTIEVDFLSDHVAMHRGMMEEMIPLVPPRTQFPKLEVDPSRVTLGQRIGSGAFGFVYRATLTRDDRTEDVVVKTVKENASEDDKLGFLEEIRAVVDLGAHDNLLGLINCCTVVRDHLYLITEFMPYGDLKSFLRKCRQEENSDGYLQPRDEIYNFEVMQMYQVARQIARGMDHIAQSRYVHGDLAARNVLVGERLKVKISDFGLAEDIYSRGYRRQDQDQKRPWKWMAPERLEGGEAYDTQSDVWSFGILLYEICTLGGDPYPGVAGKDLKEQLQAGYRMRQPEDCPDAMYDLMLHCWQWKPTERPSFQLLEYNIDKNLAFYAPEYATTV</sequence>
<dbReference type="GO" id="GO:0043235">
    <property type="term" value="C:receptor complex"/>
    <property type="evidence" value="ECO:0000318"/>
    <property type="project" value="GO_Central"/>
</dbReference>
<feature type="binding site" evidence="21">
    <location>
        <position position="1013"/>
    </location>
    <ligand>
        <name>ATP</name>
        <dbReference type="ChEBI" id="CHEBI:30616"/>
    </ligand>
</feature>
<dbReference type="Pfam" id="PF00560">
    <property type="entry name" value="LRR_1"/>
    <property type="match status" value="1"/>
</dbReference>
<keyword evidence="16" id="KW-0675">Receptor</keyword>
<dbReference type="SUPFAM" id="SSF57535">
    <property type="entry name" value="Complement control module/SCR domain"/>
    <property type="match status" value="2"/>
</dbReference>
<evidence type="ECO:0000256" key="15">
    <source>
        <dbReference type="ARBA" id="ARBA00023157"/>
    </source>
</evidence>
<feature type="domain" description="CUB" evidence="24">
    <location>
        <begin position="589"/>
        <end position="698"/>
    </location>
</feature>
<reference evidence="27" key="1">
    <citation type="journal article" date="2020" name="Nat. Ecol. Evol.">
        <title>Deeply conserved synteny resolves early events in vertebrate evolution.</title>
        <authorList>
            <person name="Simakov O."/>
            <person name="Marletaz F."/>
            <person name="Yue J.X."/>
            <person name="O'Connell B."/>
            <person name="Jenkins J."/>
            <person name="Brandt A."/>
            <person name="Calef R."/>
            <person name="Tung C.H."/>
            <person name="Huang T.K."/>
            <person name="Schmutz J."/>
            <person name="Satoh N."/>
            <person name="Yu J.K."/>
            <person name="Putnam N.H."/>
            <person name="Green R.E."/>
            <person name="Rokhsar D.S."/>
        </authorList>
    </citation>
    <scope>NUCLEOTIDE SEQUENCE [LARGE SCALE GENOMIC DNA]</scope>
    <source>
        <strain evidence="27">S238N-H82</strain>
    </source>
</reference>
<keyword evidence="11 21" id="KW-0067">ATP-binding</keyword>
<evidence type="ECO:0000256" key="1">
    <source>
        <dbReference type="ARBA" id="ARBA00004236"/>
    </source>
</evidence>
<dbReference type="SMART" id="SM00082">
    <property type="entry name" value="LRRCT"/>
    <property type="match status" value="1"/>
</dbReference>
<protein>
    <submittedName>
        <fullName evidence="28">Uncharacterized protein LOC118421713</fullName>
    </submittedName>
</protein>
<dbReference type="Gene3D" id="3.80.10.10">
    <property type="entry name" value="Ribonuclease Inhibitor"/>
    <property type="match status" value="2"/>
</dbReference>
<dbReference type="RefSeq" id="XP_035685084.1">
    <property type="nucleotide sequence ID" value="XM_035829191.1"/>
</dbReference>
<dbReference type="InterPro" id="IPR035914">
    <property type="entry name" value="Sperma_CUB_dom_sf"/>
</dbReference>
<evidence type="ECO:0000259" key="26">
    <source>
        <dbReference type="PROSITE" id="PS50923"/>
    </source>
</evidence>
<evidence type="ECO:0000256" key="22">
    <source>
        <dbReference type="SAM" id="Phobius"/>
    </source>
</evidence>
<dbReference type="PROSITE" id="PS00109">
    <property type="entry name" value="PROTEIN_KINASE_TYR"/>
    <property type="match status" value="1"/>
</dbReference>
<dbReference type="PROSITE" id="PS51257">
    <property type="entry name" value="PROKAR_LIPOPROTEIN"/>
    <property type="match status" value="1"/>
</dbReference>
<feature type="domain" description="Protein kinase" evidence="25">
    <location>
        <begin position="982"/>
        <end position="1262"/>
    </location>
</feature>
<comment type="caution">
    <text evidence="20">Lacks conserved residue(s) required for the propagation of feature annotation.</text>
</comment>
<dbReference type="SUPFAM" id="SSF49854">
    <property type="entry name" value="Spermadhesin, CUB domain"/>
    <property type="match status" value="2"/>
</dbReference>
<evidence type="ECO:0000256" key="16">
    <source>
        <dbReference type="ARBA" id="ARBA00023170"/>
    </source>
</evidence>
<keyword evidence="14" id="KW-0829">Tyrosine-protein kinase</keyword>
<dbReference type="SUPFAM" id="SSF52058">
    <property type="entry name" value="L domain-like"/>
    <property type="match status" value="1"/>
</dbReference>
<evidence type="ECO:0000256" key="11">
    <source>
        <dbReference type="ARBA" id="ARBA00022840"/>
    </source>
</evidence>
<keyword evidence="20" id="KW-0768">Sushi</keyword>
<feature type="chain" id="PRO_5039900038" evidence="23">
    <location>
        <begin position="28"/>
        <end position="1270"/>
    </location>
</feature>
<dbReference type="InterPro" id="IPR008266">
    <property type="entry name" value="Tyr_kinase_AS"/>
</dbReference>
<dbReference type="Pfam" id="PF13855">
    <property type="entry name" value="LRR_8"/>
    <property type="match status" value="2"/>
</dbReference>
<organism evidence="27 28">
    <name type="scientific">Branchiostoma floridae</name>
    <name type="common">Florida lancelet</name>
    <name type="synonym">Amphioxus</name>
    <dbReference type="NCBI Taxonomy" id="7739"/>
    <lineage>
        <taxon>Eukaryota</taxon>
        <taxon>Metazoa</taxon>
        <taxon>Chordata</taxon>
        <taxon>Cephalochordata</taxon>
        <taxon>Leptocardii</taxon>
        <taxon>Amphioxiformes</taxon>
        <taxon>Branchiostomatidae</taxon>
        <taxon>Branchiostoma</taxon>
    </lineage>
</organism>
<gene>
    <name evidence="28" type="primary">LOC118421713</name>
</gene>
<evidence type="ECO:0000256" key="14">
    <source>
        <dbReference type="ARBA" id="ARBA00023137"/>
    </source>
</evidence>
<dbReference type="Gene3D" id="2.10.70.10">
    <property type="entry name" value="Complement Module, domain 1"/>
    <property type="match status" value="2"/>
</dbReference>
<dbReference type="Pfam" id="PF00084">
    <property type="entry name" value="Sushi"/>
    <property type="match status" value="2"/>
</dbReference>
<reference evidence="28" key="2">
    <citation type="submission" date="2025-08" db="UniProtKB">
        <authorList>
            <consortium name="RefSeq"/>
        </authorList>
    </citation>
    <scope>IDENTIFICATION</scope>
    <source>
        <strain evidence="28">S238N-H82</strain>
        <tissue evidence="28">Testes</tissue>
    </source>
</reference>
<evidence type="ECO:0000256" key="13">
    <source>
        <dbReference type="ARBA" id="ARBA00023136"/>
    </source>
</evidence>
<feature type="disulfide bond" evidence="20">
    <location>
        <begin position="802"/>
        <end position="829"/>
    </location>
</feature>
<dbReference type="SMART" id="SM00013">
    <property type="entry name" value="LRRNT"/>
    <property type="match status" value="1"/>
</dbReference>
<dbReference type="Pfam" id="PF07714">
    <property type="entry name" value="PK_Tyr_Ser-Thr"/>
    <property type="match status" value="1"/>
</dbReference>
<dbReference type="InterPro" id="IPR003591">
    <property type="entry name" value="Leu-rich_rpt_typical-subtyp"/>
</dbReference>
<keyword evidence="27" id="KW-1185">Reference proteome</keyword>
<dbReference type="OMA" id="KISHIAA"/>
<dbReference type="GO" id="GO:0004714">
    <property type="term" value="F:transmembrane receptor protein tyrosine kinase activity"/>
    <property type="evidence" value="ECO:0000318"/>
    <property type="project" value="GO_Central"/>
</dbReference>
<evidence type="ECO:0000256" key="3">
    <source>
        <dbReference type="ARBA" id="ARBA00022475"/>
    </source>
</evidence>
<dbReference type="Gene3D" id="3.30.200.20">
    <property type="entry name" value="Phosphorylase Kinase, domain 1"/>
    <property type="match status" value="1"/>
</dbReference>
<dbReference type="PANTHER" id="PTHR24416:SF620">
    <property type="entry name" value="TYROSINE-PROTEIN KINASE RECEPTOR TORSO"/>
    <property type="match status" value="1"/>
</dbReference>
<dbReference type="InterPro" id="IPR000742">
    <property type="entry name" value="EGF"/>
</dbReference>
<evidence type="ECO:0000256" key="19">
    <source>
        <dbReference type="PROSITE-ProRule" id="PRU00059"/>
    </source>
</evidence>
<dbReference type="PROSITE" id="PS01180">
    <property type="entry name" value="CUB"/>
    <property type="match status" value="2"/>
</dbReference>
<feature type="disulfide bond" evidence="20">
    <location>
        <begin position="861"/>
        <end position="888"/>
    </location>
</feature>
<dbReference type="Pfam" id="PF00431">
    <property type="entry name" value="CUB"/>
    <property type="match status" value="2"/>
</dbReference>
<dbReference type="InterPro" id="IPR001245">
    <property type="entry name" value="Ser-Thr/Tyr_kinase_cat_dom"/>
</dbReference>
<feature type="domain" description="Sushi" evidence="26">
    <location>
        <begin position="773"/>
        <end position="831"/>
    </location>
</feature>
<dbReference type="CDD" id="cd00033">
    <property type="entry name" value="CCP"/>
    <property type="match status" value="2"/>
</dbReference>
<dbReference type="SUPFAM" id="SSF56112">
    <property type="entry name" value="Protein kinase-like (PK-like)"/>
    <property type="match status" value="1"/>
</dbReference>
<evidence type="ECO:0000256" key="2">
    <source>
        <dbReference type="ARBA" id="ARBA00004479"/>
    </source>
</evidence>
<comment type="catalytic activity">
    <reaction evidence="18">
        <text>L-tyrosyl-[protein] + ATP = O-phospho-L-tyrosyl-[protein] + ADP + H(+)</text>
        <dbReference type="Rhea" id="RHEA:10596"/>
        <dbReference type="Rhea" id="RHEA-COMP:10136"/>
        <dbReference type="Rhea" id="RHEA-COMP:20101"/>
        <dbReference type="ChEBI" id="CHEBI:15378"/>
        <dbReference type="ChEBI" id="CHEBI:30616"/>
        <dbReference type="ChEBI" id="CHEBI:46858"/>
        <dbReference type="ChEBI" id="CHEBI:61978"/>
        <dbReference type="ChEBI" id="CHEBI:456216"/>
        <dbReference type="EC" id="2.7.10.1"/>
    </reaction>
</comment>
<evidence type="ECO:0000313" key="28">
    <source>
        <dbReference type="RefSeq" id="XP_035685084.1"/>
    </source>
</evidence>